<feature type="compositionally biased region" description="Polar residues" evidence="12">
    <location>
        <begin position="1269"/>
        <end position="1288"/>
    </location>
</feature>
<evidence type="ECO:0000256" key="5">
    <source>
        <dbReference type="ARBA" id="ARBA00023054"/>
    </source>
</evidence>
<evidence type="ECO:0000256" key="2">
    <source>
        <dbReference type="ARBA" id="ARBA00009064"/>
    </source>
</evidence>
<dbReference type="CDD" id="cd17064">
    <property type="entry name" value="Ubl_TAFs_like"/>
    <property type="match status" value="1"/>
</dbReference>
<dbReference type="Proteomes" id="UP000694251">
    <property type="component" value="Chromosome 3"/>
</dbReference>
<dbReference type="GO" id="GO:0017025">
    <property type="term" value="F:TBP-class protein binding"/>
    <property type="evidence" value="ECO:0007669"/>
    <property type="project" value="InterPro"/>
</dbReference>
<dbReference type="SMART" id="SM00297">
    <property type="entry name" value="BROMO"/>
    <property type="match status" value="1"/>
</dbReference>
<gene>
    <name evidence="15" type="ORF">ISN44_As03g019840</name>
</gene>
<proteinExistence type="inferred from homology"/>
<evidence type="ECO:0000256" key="1">
    <source>
        <dbReference type="ARBA" id="ARBA00004123"/>
    </source>
</evidence>
<dbReference type="PANTHER" id="PTHR13900">
    <property type="entry name" value="TRANSCRIPTION INITIATION FACTOR TFIID"/>
    <property type="match status" value="1"/>
</dbReference>
<dbReference type="Pfam" id="PF00439">
    <property type="entry name" value="Bromodomain"/>
    <property type="match status" value="1"/>
</dbReference>
<dbReference type="Pfam" id="PF12157">
    <property type="entry name" value="DUF3591"/>
    <property type="match status" value="1"/>
</dbReference>
<dbReference type="PROSITE" id="PS50014">
    <property type="entry name" value="BROMODOMAIN_2"/>
    <property type="match status" value="1"/>
</dbReference>
<keyword evidence="16" id="KW-1185">Reference proteome</keyword>
<evidence type="ECO:0000256" key="6">
    <source>
        <dbReference type="ARBA" id="ARBA00023117"/>
    </source>
</evidence>
<feature type="compositionally biased region" description="Low complexity" evidence="12">
    <location>
        <begin position="1289"/>
        <end position="1299"/>
    </location>
</feature>
<feature type="compositionally biased region" description="Basic residues" evidence="12">
    <location>
        <begin position="1215"/>
        <end position="1225"/>
    </location>
</feature>
<evidence type="ECO:0000313" key="16">
    <source>
        <dbReference type="Proteomes" id="UP000694251"/>
    </source>
</evidence>
<dbReference type="GO" id="GO:0016251">
    <property type="term" value="F:RNA polymerase II general transcription initiation factor activity"/>
    <property type="evidence" value="ECO:0007669"/>
    <property type="project" value="InterPro"/>
</dbReference>
<accession>A0A8T2F9Y3</accession>
<dbReference type="InterPro" id="IPR040240">
    <property type="entry name" value="TAF1"/>
</dbReference>
<evidence type="ECO:0000256" key="4">
    <source>
        <dbReference type="ARBA" id="ARBA00023015"/>
    </source>
</evidence>
<dbReference type="GO" id="GO:0004402">
    <property type="term" value="F:histone acetyltransferase activity"/>
    <property type="evidence" value="ECO:0007669"/>
    <property type="project" value="InterPro"/>
</dbReference>
<keyword evidence="5 11" id="KW-0175">Coiled coil</keyword>
<keyword evidence="9" id="KW-0539">Nucleus</keyword>
<feature type="compositionally biased region" description="Acidic residues" evidence="12">
    <location>
        <begin position="57"/>
        <end position="66"/>
    </location>
</feature>
<evidence type="ECO:0000256" key="3">
    <source>
        <dbReference type="ARBA" id="ARBA00022853"/>
    </source>
</evidence>
<dbReference type="PANTHER" id="PTHR13900:SF0">
    <property type="entry name" value="TRANSCRIPTION INITIATION FACTOR TFIID SUBUNIT 1"/>
    <property type="match status" value="1"/>
</dbReference>
<name>A0A8T2F9Y3_ARASU</name>
<organism evidence="15 16">
    <name type="scientific">Arabidopsis suecica</name>
    <name type="common">Swedish thale-cress</name>
    <name type="synonym">Cardaminopsis suecica</name>
    <dbReference type="NCBI Taxonomy" id="45249"/>
    <lineage>
        <taxon>Eukaryota</taxon>
        <taxon>Viridiplantae</taxon>
        <taxon>Streptophyta</taxon>
        <taxon>Embryophyta</taxon>
        <taxon>Tracheophyta</taxon>
        <taxon>Spermatophyta</taxon>
        <taxon>Magnoliopsida</taxon>
        <taxon>eudicotyledons</taxon>
        <taxon>Gunneridae</taxon>
        <taxon>Pentapetalae</taxon>
        <taxon>rosids</taxon>
        <taxon>malvids</taxon>
        <taxon>Brassicales</taxon>
        <taxon>Brassicaceae</taxon>
        <taxon>Camelineae</taxon>
        <taxon>Arabidopsis</taxon>
    </lineage>
</organism>
<keyword evidence="7" id="KW-0010">Activator</keyword>
<evidence type="ECO:0000256" key="9">
    <source>
        <dbReference type="ARBA" id="ARBA00023242"/>
    </source>
</evidence>
<feature type="domain" description="Bromo" evidence="13">
    <location>
        <begin position="1591"/>
        <end position="1661"/>
    </location>
</feature>
<feature type="compositionally biased region" description="Polar residues" evidence="12">
    <location>
        <begin position="1345"/>
        <end position="1376"/>
    </location>
</feature>
<keyword evidence="6 10" id="KW-0103">Bromodomain</keyword>
<dbReference type="InterPro" id="IPR000626">
    <property type="entry name" value="Ubiquitin-like_dom"/>
</dbReference>
<evidence type="ECO:0000259" key="13">
    <source>
        <dbReference type="PROSITE" id="PS50014"/>
    </source>
</evidence>
<feature type="region of interest" description="Disordered" evidence="12">
    <location>
        <begin position="356"/>
        <end position="376"/>
    </location>
</feature>
<feature type="region of interest" description="Disordered" evidence="12">
    <location>
        <begin position="1215"/>
        <end position="1398"/>
    </location>
</feature>
<feature type="compositionally biased region" description="Polar residues" evidence="12">
    <location>
        <begin position="358"/>
        <end position="368"/>
    </location>
</feature>
<feature type="compositionally biased region" description="Basic residues" evidence="12">
    <location>
        <begin position="1516"/>
        <end position="1525"/>
    </location>
</feature>
<evidence type="ECO:0000256" key="12">
    <source>
        <dbReference type="SAM" id="MobiDB-lite"/>
    </source>
</evidence>
<keyword evidence="8" id="KW-0804">Transcription</keyword>
<protein>
    <submittedName>
        <fullName evidence="15">Bromodomain</fullName>
    </submittedName>
</protein>
<feature type="compositionally biased region" description="Polar residues" evidence="12">
    <location>
        <begin position="1"/>
        <end position="13"/>
    </location>
</feature>
<evidence type="ECO:0000256" key="11">
    <source>
        <dbReference type="SAM" id="Coils"/>
    </source>
</evidence>
<dbReference type="FunFam" id="3.10.20.90:FF:000223">
    <property type="entry name" value="Transcription initiation factor TFIID subunit 1"/>
    <property type="match status" value="1"/>
</dbReference>
<feature type="region of interest" description="Disordered" evidence="12">
    <location>
        <begin position="1"/>
        <end position="25"/>
    </location>
</feature>
<comment type="caution">
    <text evidence="15">The sequence shown here is derived from an EMBL/GenBank/DDBJ whole genome shotgun (WGS) entry which is preliminary data.</text>
</comment>
<feature type="domain" description="Ubiquitin-like" evidence="14">
    <location>
        <begin position="580"/>
        <end position="650"/>
    </location>
</feature>
<dbReference type="InterPro" id="IPR001487">
    <property type="entry name" value="Bromodomain"/>
</dbReference>
<evidence type="ECO:0000256" key="7">
    <source>
        <dbReference type="ARBA" id="ARBA00023159"/>
    </source>
</evidence>
<feature type="compositionally biased region" description="Basic and acidic residues" evidence="12">
    <location>
        <begin position="1312"/>
        <end position="1326"/>
    </location>
</feature>
<comment type="similarity">
    <text evidence="2">Belongs to the TAF1 family.</text>
</comment>
<dbReference type="SMART" id="SM00213">
    <property type="entry name" value="UBQ"/>
    <property type="match status" value="1"/>
</dbReference>
<evidence type="ECO:0000256" key="10">
    <source>
        <dbReference type="PROSITE-ProRule" id="PRU00035"/>
    </source>
</evidence>
<feature type="coiled-coil region" evidence="11">
    <location>
        <begin position="1665"/>
        <end position="1696"/>
    </location>
</feature>
<keyword evidence="3" id="KW-0156">Chromatin regulator</keyword>
<evidence type="ECO:0000313" key="15">
    <source>
        <dbReference type="EMBL" id="KAG7631784.1"/>
    </source>
</evidence>
<feature type="compositionally biased region" description="Basic and acidic residues" evidence="12">
    <location>
        <begin position="1378"/>
        <end position="1387"/>
    </location>
</feature>
<sequence length="1698" mass="192233">MSESNDNETSADYGSNDEEYDGPELQVVTEEDHLLPKREYLSAAFALSGLNSRASVFDDEDYDEQGGQEKEHVPVEKSFDSEEREPVVLKEENPVKHEKEASILGNKNQMDTGDVQEELVVGLSEATLDEKRVTPLPTLYLEDDGMVILQFSEIFAIQEPQKKRQKREIRCITYRDKYISMDISELIEDDEEVLLKSHGRIDTHGKKTDQIQLDVPLPIRERSQLVKSGIVRDTTSESREFTKLGRDSCIVGELLKQDLKDDNSSLCQSQLTMEVFPLDQQEWEHLILWETSPQFSANCCEGFKSGLESEGMLVQVRASNSVTEQESLNVMNSGGQTQGDNNNMLKPFFVNPLESFGSRGSQSTNESTNKSRHHPQLLRLESQWDEDHYRENRDAGLENLKQLNSDARGRLSGLALQDRDMWDDSWLDSIIWESDKDLSRSKLIFDLQDEQMIFEVPNNKERKYLQVHAGSRIVSRSSKSKDGSFQEGCRTNSGWQFNISNDKFYMNGKSAQKLQGNAKKSTVHSLRVFHSAPAIKLQTMKIKLSNKERANFHRPKALWYPHDNELAIKQQKMLPTQGSMKIVVKSLGGKGSLLTVGREESVSSLKAKASRKLDFKETEAVKMFYMGKELEDEKSLAEQNVQPNSLVHLLRTKVHLWPWAQKLPGENKSLRPPGAFKKKSDLSNQDGHVFLMEYCEERPLMLSNAGMGANLCTYYQKSSPEDQHGNLLRNQSDTLGSVIILEHGNKSPFLGEIHGGCSQSCVETNMYKAPVFPHRLQSTDYLLVRSAKGKLSLRRINKIVAVGQQVCSYESMLAGLFRLKHLGITRFTLPASISTALAQLPDERIAAASHIARELQITPWNLSSSFVTCATQGRENIERLEITGVGDPSGRGLGFSYVRVAPKSSAASEHKKKKAAACRGVPTVTGTDADPRRLSMEAAREVLLKFNVPDEIIAKQTQRHRTAMIRKISSEQAASGGKVGPTTVGMFSRGQRMSFLQLQQQAREMCQEIWDRQRLSLSACDGDGNESENEANSDLDSFVGDLEDLLDAEDGGEGEESNKSMNEKLDGVKGLKMRRWPSQVEKDEEIEDEAAEYVELCRLLMQDENDKKKKKLKNVGEGIGSFPPPRSNFEPFIDKKYIATEPDASFLIVNESTVKHTKNVDKATSKAPKDKQVKEIGTPICQMKKILKENQKVFMEKKTARANFVCGACGQHGHMKTNKHCPKYRRNTESQPESMDMKKSTGKPSSSDLSGEVWLTPMENKKPAPKSATKFSVNEATKVGDSTSKTPGSSDVAAVSDIDSGTKLTSRKLKISSKENPKASKVESDSSFHSLMPAYSRERGESELHNPSVSGQLLPSTETDQAASSRYTTSVPQPSLSIDKDQAESCRPHRVIWPPTEKEHSQKKLVIKRLKEITDHDSGSLEETPQFESRKTKRMAELADFQRQQRLRLSENFLDWGPKEDRKWRKEQDISTELHREGKVRRAYDDSTVSEERSEIAESRRYREVIRSEREEEKRQKAKQKKKLQRGILENYPPRRNDGISSESGQNINSLCVSDFERNRTEYAPQPKRRQKGQVGLANILESIVDTLRVKEVNVSYLFLKPVTKKEAPNYLEIVKCPMDLSTIRDKVRRMEYRDRQQFRHDVWQIKFNAHLYNDGRNLSIPPLADELLVKCDRLLDEYRDELKEAEKGIVDSSDSLR</sequence>
<dbReference type="InterPro" id="IPR018359">
    <property type="entry name" value="Bromodomain_CS"/>
</dbReference>
<reference evidence="15 16" key="1">
    <citation type="submission" date="2020-12" db="EMBL/GenBank/DDBJ databases">
        <title>Concerted genomic and epigenomic changes stabilize Arabidopsis allopolyploids.</title>
        <authorList>
            <person name="Chen Z."/>
        </authorList>
    </citation>
    <scope>NUCLEOTIDE SEQUENCE [LARGE SCALE GENOMIC DNA]</scope>
    <source>
        <strain evidence="15">As9502</strain>
        <tissue evidence="15">Leaf</tissue>
    </source>
</reference>
<dbReference type="PROSITE" id="PS50053">
    <property type="entry name" value="UBIQUITIN_2"/>
    <property type="match status" value="1"/>
</dbReference>
<evidence type="ECO:0000259" key="14">
    <source>
        <dbReference type="PROSITE" id="PS50053"/>
    </source>
</evidence>
<dbReference type="Pfam" id="PF00240">
    <property type="entry name" value="ubiquitin"/>
    <property type="match status" value="1"/>
</dbReference>
<dbReference type="GO" id="GO:0005669">
    <property type="term" value="C:transcription factor TFIID complex"/>
    <property type="evidence" value="ECO:0007669"/>
    <property type="project" value="InterPro"/>
</dbReference>
<evidence type="ECO:0000256" key="8">
    <source>
        <dbReference type="ARBA" id="ARBA00023163"/>
    </source>
</evidence>
<dbReference type="GO" id="GO:0051123">
    <property type="term" value="P:RNA polymerase II preinitiation complex assembly"/>
    <property type="evidence" value="ECO:0007669"/>
    <property type="project" value="TreeGrafter"/>
</dbReference>
<feature type="region of interest" description="Disordered" evidence="12">
    <location>
        <begin position="57"/>
        <end position="87"/>
    </location>
</feature>
<feature type="compositionally biased region" description="Basic and acidic residues" evidence="12">
    <location>
        <begin position="67"/>
        <end position="87"/>
    </location>
</feature>
<feature type="region of interest" description="Disordered" evidence="12">
    <location>
        <begin position="1508"/>
        <end position="1545"/>
    </location>
</feature>
<keyword evidence="4" id="KW-0805">Transcription regulation</keyword>
<dbReference type="OrthoDB" id="21449at2759"/>
<dbReference type="EMBL" id="JAEFBJ010000003">
    <property type="protein sequence ID" value="KAG7631784.1"/>
    <property type="molecule type" value="Genomic_DNA"/>
</dbReference>
<dbReference type="InterPro" id="IPR022591">
    <property type="entry name" value="TAF1_HAT_dom"/>
</dbReference>
<dbReference type="FunFam" id="1.20.920.10:FF:000043">
    <property type="entry name" value="Transcription initiation factor TFIID subunit 1"/>
    <property type="match status" value="1"/>
</dbReference>
<dbReference type="PROSITE" id="PS00633">
    <property type="entry name" value="BROMODOMAIN_1"/>
    <property type="match status" value="1"/>
</dbReference>
<comment type="subcellular location">
    <subcellularLocation>
        <location evidence="1">Nucleus</location>
    </subcellularLocation>
</comment>